<comment type="caution">
    <text evidence="5">The sequence shown here is derived from an EMBL/GenBank/DDBJ whole genome shotgun (WGS) entry which is preliminary data.</text>
</comment>
<accession>A0ABU3LFB3</accession>
<evidence type="ECO:0000256" key="1">
    <source>
        <dbReference type="ARBA" id="ARBA00023015"/>
    </source>
</evidence>
<dbReference type="Proteomes" id="UP001257277">
    <property type="component" value="Unassembled WGS sequence"/>
</dbReference>
<dbReference type="EMBL" id="JAVTTO010000002">
    <property type="protein sequence ID" value="MDT7831762.1"/>
    <property type="molecule type" value="Genomic_DNA"/>
</dbReference>
<dbReference type="PANTHER" id="PTHR46796">
    <property type="entry name" value="HTH-TYPE TRANSCRIPTIONAL ACTIVATOR RHAS-RELATED"/>
    <property type="match status" value="1"/>
</dbReference>
<evidence type="ECO:0000259" key="4">
    <source>
        <dbReference type="PROSITE" id="PS01124"/>
    </source>
</evidence>
<evidence type="ECO:0000313" key="6">
    <source>
        <dbReference type="Proteomes" id="UP001257277"/>
    </source>
</evidence>
<evidence type="ECO:0000313" key="5">
    <source>
        <dbReference type="EMBL" id="MDT7831762.1"/>
    </source>
</evidence>
<sequence>MYFQKYDPNPLFSDFIDCYFAIDTRQLEGTIEDLIIPDGTFGLIFTDDHKALSRTLNTTSSFVPLKRTSIFGQKTHAVQYTMNPSNSIIFGLKVKPGGISLFTKETSYIKNIFEDIDTLNIADLKEVESQILEASTVLKKIEIIEHYMIQKLKNVGRNADLELFQLMTSFVFLHKGNVRLDLLTTHFNTNYKRIERLFHKYVGMSPKSYLRIIRINACIDVDKFKDRFNLSALAVDNGFFDQSHLTKEFKRVTSLTPKQFFGRDRSFSEVENLHIIHRRWQDKQAV</sequence>
<keyword evidence="1" id="KW-0805">Transcription regulation</keyword>
<feature type="domain" description="HTH araC/xylS-type" evidence="4">
    <location>
        <begin position="173"/>
        <end position="263"/>
    </location>
</feature>
<dbReference type="InterPro" id="IPR050204">
    <property type="entry name" value="AraC_XylS_family_regulators"/>
</dbReference>
<dbReference type="RefSeq" id="WP_349241018.1">
    <property type="nucleotide sequence ID" value="NZ_JAVTTO010000002.1"/>
</dbReference>
<keyword evidence="3" id="KW-0804">Transcription</keyword>
<dbReference type="Gene3D" id="1.10.10.60">
    <property type="entry name" value="Homeodomain-like"/>
    <property type="match status" value="1"/>
</dbReference>
<keyword evidence="2" id="KW-0238">DNA-binding</keyword>
<dbReference type="Pfam" id="PF12833">
    <property type="entry name" value="HTH_18"/>
    <property type="match status" value="1"/>
</dbReference>
<dbReference type="SMART" id="SM00342">
    <property type="entry name" value="HTH_ARAC"/>
    <property type="match status" value="1"/>
</dbReference>
<proteinExistence type="predicted"/>
<dbReference type="InterPro" id="IPR046532">
    <property type="entry name" value="DUF6597"/>
</dbReference>
<protein>
    <submittedName>
        <fullName evidence="5">Helix-turn-helix domain-containing protein</fullName>
    </submittedName>
</protein>
<evidence type="ECO:0000256" key="3">
    <source>
        <dbReference type="ARBA" id="ARBA00023163"/>
    </source>
</evidence>
<name>A0ABU3LFB3_9FLAO</name>
<gene>
    <name evidence="5" type="ORF">RQM59_05185</name>
</gene>
<dbReference type="Pfam" id="PF20240">
    <property type="entry name" value="DUF6597"/>
    <property type="match status" value="1"/>
</dbReference>
<dbReference type="PROSITE" id="PS01124">
    <property type="entry name" value="HTH_ARAC_FAMILY_2"/>
    <property type="match status" value="1"/>
</dbReference>
<dbReference type="InterPro" id="IPR018060">
    <property type="entry name" value="HTH_AraC"/>
</dbReference>
<keyword evidence="6" id="KW-1185">Reference proteome</keyword>
<organism evidence="5 6">
    <name type="scientific">Asprobacillus argus</name>
    <dbReference type="NCBI Taxonomy" id="3076534"/>
    <lineage>
        <taxon>Bacteria</taxon>
        <taxon>Pseudomonadati</taxon>
        <taxon>Bacteroidota</taxon>
        <taxon>Flavobacteriia</taxon>
        <taxon>Flavobacteriales</taxon>
        <taxon>Flavobacteriaceae</taxon>
        <taxon>Asprobacillus</taxon>
    </lineage>
</organism>
<evidence type="ECO:0000256" key="2">
    <source>
        <dbReference type="ARBA" id="ARBA00023125"/>
    </source>
</evidence>
<reference evidence="5 6" key="1">
    <citation type="submission" date="2023-09" db="EMBL/GenBank/DDBJ databases">
        <title>Novel taxa isolated from Blanes Bay.</title>
        <authorList>
            <person name="Rey-Velasco X."/>
            <person name="Lucena T."/>
        </authorList>
    </citation>
    <scope>NUCLEOTIDE SEQUENCE [LARGE SCALE GENOMIC DNA]</scope>
    <source>
        <strain evidence="5 6">S356</strain>
    </source>
</reference>